<evidence type="ECO:0000256" key="9">
    <source>
        <dbReference type="ARBA" id="ARBA00022755"/>
    </source>
</evidence>
<name>A0A395LZ52_9BACT</name>
<dbReference type="Pfam" id="PF02769">
    <property type="entry name" value="AIRS_C"/>
    <property type="match status" value="1"/>
</dbReference>
<keyword evidence="9 15" id="KW-0658">Purine biosynthesis</keyword>
<dbReference type="InterPro" id="IPR036921">
    <property type="entry name" value="PurM-like_N_sf"/>
</dbReference>
<dbReference type="Gene3D" id="3.30.1330.10">
    <property type="entry name" value="PurM-like, N-terminal domain"/>
    <property type="match status" value="1"/>
</dbReference>
<dbReference type="InterPro" id="IPR016188">
    <property type="entry name" value="PurM-like_N"/>
</dbReference>
<dbReference type="AlphaFoldDB" id="A0A395LZ52"/>
<organism evidence="18 19">
    <name type="scientific">Candidatus Thermochlorobacter aerophilus</name>
    <dbReference type="NCBI Taxonomy" id="1868324"/>
    <lineage>
        <taxon>Bacteria</taxon>
        <taxon>Pseudomonadati</taxon>
        <taxon>Chlorobiota</taxon>
        <taxon>Chlorobiia</taxon>
        <taxon>Chlorobiales</taxon>
        <taxon>Candidatus Thermochlorobacteriaceae</taxon>
        <taxon>Candidatus Thermochlorobacter</taxon>
    </lineage>
</organism>
<gene>
    <name evidence="15" type="primary">purM</name>
    <name evidence="18" type="ORF">D0433_09280</name>
</gene>
<dbReference type="SUPFAM" id="SSF55326">
    <property type="entry name" value="PurM N-terminal domain-like"/>
    <property type="match status" value="1"/>
</dbReference>
<evidence type="ECO:0000256" key="10">
    <source>
        <dbReference type="ARBA" id="ARBA00022840"/>
    </source>
</evidence>
<comment type="caution">
    <text evidence="18">The sequence shown here is derived from an EMBL/GenBank/DDBJ whole genome shotgun (WGS) entry which is preliminary data.</text>
</comment>
<comment type="pathway">
    <text evidence="2 15">Purine metabolism; IMP biosynthesis via de novo pathway; 5-amino-1-(5-phospho-D-ribosyl)imidazole from N(2)-formyl-N(1)-(5-phospho-D-ribosyl)glycinamide: step 2/2.</text>
</comment>
<evidence type="ECO:0000256" key="7">
    <source>
        <dbReference type="ARBA" id="ARBA00022598"/>
    </source>
</evidence>
<evidence type="ECO:0000313" key="18">
    <source>
        <dbReference type="EMBL" id="RFM23809.1"/>
    </source>
</evidence>
<dbReference type="PANTHER" id="PTHR10520">
    <property type="entry name" value="TRIFUNCTIONAL PURINE BIOSYNTHETIC PROTEIN ADENOSINE-3-RELATED"/>
    <property type="match status" value="1"/>
</dbReference>
<dbReference type="InterPro" id="IPR036676">
    <property type="entry name" value="PurM-like_C_sf"/>
</dbReference>
<dbReference type="UniPathway" id="UPA00074">
    <property type="reaction ID" value="UER00129"/>
</dbReference>
<evidence type="ECO:0000256" key="2">
    <source>
        <dbReference type="ARBA" id="ARBA00004686"/>
    </source>
</evidence>
<evidence type="ECO:0000256" key="11">
    <source>
        <dbReference type="ARBA" id="ARBA00031908"/>
    </source>
</evidence>
<evidence type="ECO:0000313" key="19">
    <source>
        <dbReference type="Proteomes" id="UP000266389"/>
    </source>
</evidence>
<dbReference type="NCBIfam" id="TIGR00878">
    <property type="entry name" value="purM"/>
    <property type="match status" value="1"/>
</dbReference>
<evidence type="ECO:0000256" key="6">
    <source>
        <dbReference type="ARBA" id="ARBA00022490"/>
    </source>
</evidence>
<dbReference type="GO" id="GO:0004637">
    <property type="term" value="F:phosphoribosylamine-glycine ligase activity"/>
    <property type="evidence" value="ECO:0007669"/>
    <property type="project" value="TreeGrafter"/>
</dbReference>
<evidence type="ECO:0000256" key="12">
    <source>
        <dbReference type="ARBA" id="ARBA00032931"/>
    </source>
</evidence>
<keyword evidence="7 15" id="KW-0436">Ligase</keyword>
<evidence type="ECO:0000256" key="1">
    <source>
        <dbReference type="ARBA" id="ARBA00004496"/>
    </source>
</evidence>
<protein>
    <recommendedName>
        <fullName evidence="5 15">Phosphoribosylformylglycinamidine cyclo-ligase</fullName>
        <ecNumber evidence="4 15">6.3.3.1</ecNumber>
    </recommendedName>
    <alternativeName>
        <fullName evidence="12 15">AIR synthase</fullName>
    </alternativeName>
    <alternativeName>
        <fullName evidence="13 15">AIRS</fullName>
    </alternativeName>
    <alternativeName>
        <fullName evidence="11 15">Phosphoribosyl-aminoimidazole synthetase</fullName>
    </alternativeName>
</protein>
<evidence type="ECO:0000259" key="17">
    <source>
        <dbReference type="Pfam" id="PF02769"/>
    </source>
</evidence>
<dbReference type="Proteomes" id="UP000266389">
    <property type="component" value="Unassembled WGS sequence"/>
</dbReference>
<proteinExistence type="inferred from homology"/>
<reference evidence="18 19" key="1">
    <citation type="journal article" date="2011" name="ISME J.">
        <title>Community ecology of hot spring cyanobacterial mats: predominant populations and their functional potential.</title>
        <authorList>
            <person name="Klatt C.G."/>
            <person name="Wood J.M."/>
            <person name="Rusch D.B."/>
            <person name="Bateson M.M."/>
            <person name="Hamamura N."/>
            <person name="Heidelberg J.F."/>
            <person name="Grossman A.R."/>
            <person name="Bhaya D."/>
            <person name="Cohan F.M."/>
            <person name="Kuhl M."/>
            <person name="Bryant D.A."/>
            <person name="Ward D.M."/>
        </authorList>
    </citation>
    <scope>NUCLEOTIDE SEQUENCE [LARGE SCALE GENOMIC DNA]</scope>
    <source>
        <strain evidence="18">OS</strain>
    </source>
</reference>
<evidence type="ECO:0000256" key="3">
    <source>
        <dbReference type="ARBA" id="ARBA00010280"/>
    </source>
</evidence>
<dbReference type="FunFam" id="3.90.650.10:FF:000011">
    <property type="entry name" value="Phosphoribosylformylglycinamidine cyclo-ligase"/>
    <property type="match status" value="1"/>
</dbReference>
<dbReference type="Gene3D" id="3.90.650.10">
    <property type="entry name" value="PurM-like C-terminal domain"/>
    <property type="match status" value="1"/>
</dbReference>
<dbReference type="EMBL" id="PHFL01000058">
    <property type="protein sequence ID" value="RFM23809.1"/>
    <property type="molecule type" value="Genomic_DNA"/>
</dbReference>
<dbReference type="FunFam" id="3.30.1330.10:FF:000001">
    <property type="entry name" value="Phosphoribosylformylglycinamidine cyclo-ligase"/>
    <property type="match status" value="1"/>
</dbReference>
<keyword evidence="8 15" id="KW-0547">Nucleotide-binding</keyword>
<dbReference type="InterPro" id="IPR010918">
    <property type="entry name" value="PurM-like_C_dom"/>
</dbReference>
<evidence type="ECO:0000256" key="5">
    <source>
        <dbReference type="ARBA" id="ARBA00020367"/>
    </source>
</evidence>
<evidence type="ECO:0000256" key="15">
    <source>
        <dbReference type="HAMAP-Rule" id="MF_00741"/>
    </source>
</evidence>
<evidence type="ECO:0000256" key="4">
    <source>
        <dbReference type="ARBA" id="ARBA00013047"/>
    </source>
</evidence>
<dbReference type="CDD" id="cd02196">
    <property type="entry name" value="PurM"/>
    <property type="match status" value="1"/>
</dbReference>
<dbReference type="GO" id="GO:0005829">
    <property type="term" value="C:cytosol"/>
    <property type="evidence" value="ECO:0007669"/>
    <property type="project" value="TreeGrafter"/>
</dbReference>
<dbReference type="InterPro" id="IPR004733">
    <property type="entry name" value="PurM_cligase"/>
</dbReference>
<sequence length="329" mass="35679">MDYKSAGVDIDAGEEVVRRLKPLVRQTFTKGVLGDIGAFGAFFELDTSGYQRPVLVSSIDGVGTKLKVAAAMQKYDTVGQCLVNHCVNDILVCGAKPLYFLDYYACGKLQPEHAVSVVSGMVAACKENGCALIGGETAEMPGLYDEGDFDLAGTIVGIVEKEKILDGHTIVAGDILIGLSSTGLHTNGYSLARKVFEHRLNEYSAELGSTIGEALLRIHRSYLHVVYPMLSQFEIKGLSHITGGGLVANTMRVLPKGLALKIDWQAWTWPPIFEMIQREGNVPTEDMRRTFNLGIGLVVIVSKTEVSRVMAYLSSIGEPHWLIGEVISA</sequence>
<evidence type="ECO:0000259" key="16">
    <source>
        <dbReference type="Pfam" id="PF00586"/>
    </source>
</evidence>
<evidence type="ECO:0000256" key="8">
    <source>
        <dbReference type="ARBA" id="ARBA00022741"/>
    </source>
</evidence>
<dbReference type="Pfam" id="PF00586">
    <property type="entry name" value="AIRS"/>
    <property type="match status" value="1"/>
</dbReference>
<dbReference type="GO" id="GO:0046084">
    <property type="term" value="P:adenine biosynthetic process"/>
    <property type="evidence" value="ECO:0007669"/>
    <property type="project" value="TreeGrafter"/>
</dbReference>
<dbReference type="PANTHER" id="PTHR10520:SF12">
    <property type="entry name" value="TRIFUNCTIONAL PURINE BIOSYNTHETIC PROTEIN ADENOSINE-3"/>
    <property type="match status" value="1"/>
</dbReference>
<keyword evidence="10 15" id="KW-0067">ATP-binding</keyword>
<evidence type="ECO:0000256" key="13">
    <source>
        <dbReference type="ARBA" id="ARBA00033093"/>
    </source>
</evidence>
<comment type="subcellular location">
    <subcellularLocation>
        <location evidence="1 15">Cytoplasm</location>
    </subcellularLocation>
</comment>
<dbReference type="GO" id="GO:0006189">
    <property type="term" value="P:'de novo' IMP biosynthetic process"/>
    <property type="evidence" value="ECO:0007669"/>
    <property type="project" value="UniProtKB-UniRule"/>
</dbReference>
<evidence type="ECO:0000256" key="14">
    <source>
        <dbReference type="ARBA" id="ARBA00049057"/>
    </source>
</evidence>
<feature type="domain" description="PurM-like C-terminal" evidence="17">
    <location>
        <begin position="172"/>
        <end position="327"/>
    </location>
</feature>
<comment type="similarity">
    <text evidence="3 15">Belongs to the AIR synthase family.</text>
</comment>
<dbReference type="HAMAP" id="MF_00741">
    <property type="entry name" value="AIRS"/>
    <property type="match status" value="1"/>
</dbReference>
<feature type="domain" description="PurM-like N-terminal" evidence="16">
    <location>
        <begin position="54"/>
        <end position="159"/>
    </location>
</feature>
<comment type="catalytic activity">
    <reaction evidence="14 15">
        <text>2-formamido-N(1)-(5-O-phospho-beta-D-ribosyl)acetamidine + ATP = 5-amino-1-(5-phospho-beta-D-ribosyl)imidazole + ADP + phosphate + H(+)</text>
        <dbReference type="Rhea" id="RHEA:23032"/>
        <dbReference type="ChEBI" id="CHEBI:15378"/>
        <dbReference type="ChEBI" id="CHEBI:30616"/>
        <dbReference type="ChEBI" id="CHEBI:43474"/>
        <dbReference type="ChEBI" id="CHEBI:137981"/>
        <dbReference type="ChEBI" id="CHEBI:147287"/>
        <dbReference type="ChEBI" id="CHEBI:456216"/>
        <dbReference type="EC" id="6.3.3.1"/>
    </reaction>
</comment>
<accession>A0A395LZ52</accession>
<dbReference type="EC" id="6.3.3.1" evidence="4 15"/>
<dbReference type="GO" id="GO:0004641">
    <property type="term" value="F:phosphoribosylformylglycinamidine cyclo-ligase activity"/>
    <property type="evidence" value="ECO:0007669"/>
    <property type="project" value="UniProtKB-UniRule"/>
</dbReference>
<keyword evidence="6 15" id="KW-0963">Cytoplasm</keyword>
<dbReference type="SUPFAM" id="SSF56042">
    <property type="entry name" value="PurM C-terminal domain-like"/>
    <property type="match status" value="1"/>
</dbReference>
<dbReference type="GO" id="GO:0005524">
    <property type="term" value="F:ATP binding"/>
    <property type="evidence" value="ECO:0007669"/>
    <property type="project" value="UniProtKB-KW"/>
</dbReference>